<dbReference type="PANTHER" id="PTHR47551:SF1">
    <property type="entry name" value="TUBULIN--TYROSINE LIGASE PBY1-RELATED"/>
    <property type="match status" value="1"/>
</dbReference>
<dbReference type="Gene3D" id="3.40.1210.10">
    <property type="entry name" value="Survival protein SurE-like phosphatase/nucleotidase"/>
    <property type="match status" value="1"/>
</dbReference>
<dbReference type="InterPro" id="IPR027746">
    <property type="entry name" value="TTL"/>
</dbReference>
<protein>
    <recommendedName>
        <fullName evidence="2">Survival protein SurE-like phosphatase/nucleotidase domain-containing protein</fullName>
    </recommendedName>
</protein>
<dbReference type="HOGENOM" id="CLU_049222_2_0_1"/>
<proteinExistence type="predicted"/>
<keyword evidence="4" id="KW-1185">Reference proteome</keyword>
<accession>A0A067LWD3</accession>
<dbReference type="OrthoDB" id="202825at2759"/>
<dbReference type="NCBIfam" id="TIGR00087">
    <property type="entry name" value="surE"/>
    <property type="match status" value="1"/>
</dbReference>
<dbReference type="InterPro" id="IPR002828">
    <property type="entry name" value="SurE-like_Pase/nucleotidase"/>
</dbReference>
<dbReference type="GO" id="GO:0016787">
    <property type="term" value="F:hydrolase activity"/>
    <property type="evidence" value="ECO:0007669"/>
    <property type="project" value="InterPro"/>
</dbReference>
<dbReference type="InterPro" id="IPR036523">
    <property type="entry name" value="SurE-like_sf"/>
</dbReference>
<dbReference type="InParanoid" id="A0A067LWD3"/>
<sequence>MSPLRVLLSNDDGPPGHESPYVYGLYVKMKSLGWDVKVVIPSSQKSWIGGAHQILGAVNGKFYYPRDPAGMGETSNISRPLKEGEVGEWILLDATPATCTNIALFNIYPGEIDLVVSGPNFGRNTSTVFSLASGTIGAALSSAVAGTRSIALSYGTMVHPTPAEWCDPAHELSIKIISKLWSNWGTDELGLRNGEVDLYNVNVPMVESLLREGELEVVWTRMWRNSSNQLFKRLSTEEKVQHKVLGTTQNSGSNLHLPSPPPIDVDAKPGSLGFYFSPKLQGVLHPNMDTLPEGTDAWAIHTGRVSVTPLRAGFAEPGDESMAFGGGSAPHSQGATERLWKL</sequence>
<dbReference type="AlphaFoldDB" id="A0A067LWD3"/>
<reference evidence="4" key="1">
    <citation type="journal article" date="2014" name="Proc. Natl. Acad. Sci. U.S.A.">
        <title>Extensive sampling of basidiomycete genomes demonstrates inadequacy of the white-rot/brown-rot paradigm for wood decay fungi.</title>
        <authorList>
            <person name="Riley R."/>
            <person name="Salamov A.A."/>
            <person name="Brown D.W."/>
            <person name="Nagy L.G."/>
            <person name="Floudas D."/>
            <person name="Held B.W."/>
            <person name="Levasseur A."/>
            <person name="Lombard V."/>
            <person name="Morin E."/>
            <person name="Otillar R."/>
            <person name="Lindquist E.A."/>
            <person name="Sun H."/>
            <person name="LaButti K.M."/>
            <person name="Schmutz J."/>
            <person name="Jabbour D."/>
            <person name="Luo H."/>
            <person name="Baker S.E."/>
            <person name="Pisabarro A.G."/>
            <person name="Walton J.D."/>
            <person name="Blanchette R.A."/>
            <person name="Henrissat B."/>
            <person name="Martin F."/>
            <person name="Cullen D."/>
            <person name="Hibbett D.S."/>
            <person name="Grigoriev I.V."/>
        </authorList>
    </citation>
    <scope>NUCLEOTIDE SEQUENCE [LARGE SCALE GENOMIC DNA]</scope>
    <source>
        <strain evidence="4">FD-172 SS1</strain>
    </source>
</reference>
<dbReference type="SUPFAM" id="SSF64167">
    <property type="entry name" value="SurE-like"/>
    <property type="match status" value="1"/>
</dbReference>
<evidence type="ECO:0000259" key="2">
    <source>
        <dbReference type="Pfam" id="PF01975"/>
    </source>
</evidence>
<dbReference type="GO" id="GO:0000932">
    <property type="term" value="C:P-body"/>
    <property type="evidence" value="ECO:0007669"/>
    <property type="project" value="TreeGrafter"/>
</dbReference>
<evidence type="ECO:0000256" key="1">
    <source>
        <dbReference type="SAM" id="MobiDB-lite"/>
    </source>
</evidence>
<name>A0A067LWD3_BOTB1</name>
<dbReference type="Pfam" id="PF01975">
    <property type="entry name" value="SurE"/>
    <property type="match status" value="1"/>
</dbReference>
<gene>
    <name evidence="3" type="ORF">BOTBODRAFT_38579</name>
</gene>
<dbReference type="STRING" id="930990.A0A067LWD3"/>
<feature type="domain" description="Survival protein SurE-like phosphatase/nucleotidase" evidence="2">
    <location>
        <begin position="6"/>
        <end position="227"/>
    </location>
</feature>
<dbReference type="Proteomes" id="UP000027195">
    <property type="component" value="Unassembled WGS sequence"/>
</dbReference>
<evidence type="ECO:0000313" key="3">
    <source>
        <dbReference type="EMBL" id="KDQ07683.1"/>
    </source>
</evidence>
<evidence type="ECO:0000313" key="4">
    <source>
        <dbReference type="Proteomes" id="UP000027195"/>
    </source>
</evidence>
<dbReference type="EMBL" id="KL198102">
    <property type="protein sequence ID" value="KDQ07683.1"/>
    <property type="molecule type" value="Genomic_DNA"/>
</dbReference>
<organism evidence="3 4">
    <name type="scientific">Botryobasidium botryosum (strain FD-172 SS1)</name>
    <dbReference type="NCBI Taxonomy" id="930990"/>
    <lineage>
        <taxon>Eukaryota</taxon>
        <taxon>Fungi</taxon>
        <taxon>Dikarya</taxon>
        <taxon>Basidiomycota</taxon>
        <taxon>Agaricomycotina</taxon>
        <taxon>Agaricomycetes</taxon>
        <taxon>Cantharellales</taxon>
        <taxon>Botryobasidiaceae</taxon>
        <taxon>Botryobasidium</taxon>
    </lineage>
</organism>
<dbReference type="PANTHER" id="PTHR47551">
    <property type="entry name" value="TUBULIN--TYROSINE LIGASE PBY1-RELATED"/>
    <property type="match status" value="1"/>
</dbReference>
<feature type="region of interest" description="Disordered" evidence="1">
    <location>
        <begin position="321"/>
        <end position="342"/>
    </location>
</feature>